<sequence length="323" mass="36461">MFYHCQYVTNRPVCTHDAVAYELTVVLLLVCSDEDAMADLGGIIRVRLQFEIAPPLPVYPVAKSFMCLIHMQQYKCISDVERMIAKKFGFTESQSLFLSIKGCLLLSDDSTDILRDDDKITVVISDSFSSNFINNLCLSGNSKKRKRKRKRNDELETVLTPIISGQNKMKKRKRKKRKIIEKLKKSSIKHLASAKDEANKKCENGTYGNDHSITTKMITARNANEQHIVLNEQVTKMSPFIRLDQLPANFYKSCGKSIGAHINNTDNGPHSKKNEKHFVDITDHSNSFSHCLKNGMSSKSNTSSNNTVQCTLSVKEELVSFSV</sequence>
<dbReference type="Pfam" id="PF15862">
    <property type="entry name" value="Coilin_N"/>
    <property type="match status" value="1"/>
</dbReference>
<dbReference type="EMBL" id="CAWYQH010000112">
    <property type="protein sequence ID" value="CAK8690049.1"/>
    <property type="molecule type" value="Genomic_DNA"/>
</dbReference>
<organism evidence="2 3">
    <name type="scientific">Clavelina lepadiformis</name>
    <name type="common">Light-bulb sea squirt</name>
    <name type="synonym">Ascidia lepadiformis</name>
    <dbReference type="NCBI Taxonomy" id="159417"/>
    <lineage>
        <taxon>Eukaryota</taxon>
        <taxon>Metazoa</taxon>
        <taxon>Chordata</taxon>
        <taxon>Tunicata</taxon>
        <taxon>Ascidiacea</taxon>
        <taxon>Aplousobranchia</taxon>
        <taxon>Clavelinidae</taxon>
        <taxon>Clavelina</taxon>
    </lineage>
</organism>
<evidence type="ECO:0000313" key="3">
    <source>
        <dbReference type="Proteomes" id="UP001642483"/>
    </source>
</evidence>
<gene>
    <name evidence="2" type="ORF">CVLEPA_LOCUS22695</name>
</gene>
<keyword evidence="3" id="KW-1185">Reference proteome</keyword>
<proteinExistence type="predicted"/>
<dbReference type="InterPro" id="IPR031722">
    <property type="entry name" value="Coilin_N"/>
</dbReference>
<reference evidence="2 3" key="1">
    <citation type="submission" date="2024-02" db="EMBL/GenBank/DDBJ databases">
        <authorList>
            <person name="Daric V."/>
            <person name="Darras S."/>
        </authorList>
    </citation>
    <scope>NUCLEOTIDE SEQUENCE [LARGE SCALE GENOMIC DNA]</scope>
</reference>
<comment type="caution">
    <text evidence="2">The sequence shown here is derived from an EMBL/GenBank/DDBJ whole genome shotgun (WGS) entry which is preliminary data.</text>
</comment>
<evidence type="ECO:0000259" key="1">
    <source>
        <dbReference type="Pfam" id="PF15862"/>
    </source>
</evidence>
<accession>A0ABP0GGX6</accession>
<dbReference type="PANTHER" id="PTHR15197">
    <property type="entry name" value="COILIN P80"/>
    <property type="match status" value="1"/>
</dbReference>
<dbReference type="InterPro" id="IPR024822">
    <property type="entry name" value="Coilin"/>
</dbReference>
<evidence type="ECO:0000313" key="2">
    <source>
        <dbReference type="EMBL" id="CAK8690049.1"/>
    </source>
</evidence>
<dbReference type="Proteomes" id="UP001642483">
    <property type="component" value="Unassembled WGS sequence"/>
</dbReference>
<name>A0ABP0GGX6_CLALP</name>
<feature type="domain" description="Coilin N-terminal" evidence="1">
    <location>
        <begin position="44"/>
        <end position="176"/>
    </location>
</feature>
<protein>
    <recommendedName>
        <fullName evidence="1">Coilin N-terminal domain-containing protein</fullName>
    </recommendedName>
</protein>
<dbReference type="PANTHER" id="PTHR15197:SF0">
    <property type="entry name" value="COILIN"/>
    <property type="match status" value="1"/>
</dbReference>